<feature type="transmembrane region" description="Helical" evidence="7">
    <location>
        <begin position="264"/>
        <end position="282"/>
    </location>
</feature>
<dbReference type="GO" id="GO:0015149">
    <property type="term" value="F:hexose transmembrane transporter activity"/>
    <property type="evidence" value="ECO:0007669"/>
    <property type="project" value="TreeGrafter"/>
</dbReference>
<evidence type="ECO:0000313" key="9">
    <source>
        <dbReference type="EMBL" id="KAK9501047.1"/>
    </source>
</evidence>
<feature type="domain" description="Major facilitator superfamily (MFS) profile" evidence="8">
    <location>
        <begin position="1"/>
        <end position="289"/>
    </location>
</feature>
<dbReference type="EMBL" id="JAPXFL010000010">
    <property type="protein sequence ID" value="KAK9501047.1"/>
    <property type="molecule type" value="Genomic_DNA"/>
</dbReference>
<keyword evidence="10" id="KW-1185">Reference proteome</keyword>
<feature type="transmembrane region" description="Helical" evidence="7">
    <location>
        <begin position="20"/>
        <end position="39"/>
    </location>
</feature>
<feature type="transmembrane region" description="Helical" evidence="7">
    <location>
        <begin position="169"/>
        <end position="192"/>
    </location>
</feature>
<dbReference type="Gene3D" id="1.20.1250.20">
    <property type="entry name" value="MFS general substrate transporter like domains"/>
    <property type="match status" value="1"/>
</dbReference>
<keyword evidence="4 7" id="KW-1133">Transmembrane helix</keyword>
<keyword evidence="6" id="KW-0175">Coiled coil</keyword>
<keyword evidence="5 7" id="KW-0472">Membrane</keyword>
<evidence type="ECO:0000256" key="5">
    <source>
        <dbReference type="ARBA" id="ARBA00023136"/>
    </source>
</evidence>
<evidence type="ECO:0000256" key="3">
    <source>
        <dbReference type="ARBA" id="ARBA00022692"/>
    </source>
</evidence>
<dbReference type="InterPro" id="IPR020846">
    <property type="entry name" value="MFS_dom"/>
</dbReference>
<dbReference type="SUPFAM" id="SSF103473">
    <property type="entry name" value="MFS general substrate transporter"/>
    <property type="match status" value="1"/>
</dbReference>
<dbReference type="InterPro" id="IPR005828">
    <property type="entry name" value="MFS_sugar_transport-like"/>
</dbReference>
<evidence type="ECO:0000256" key="6">
    <source>
        <dbReference type="SAM" id="Coils"/>
    </source>
</evidence>
<dbReference type="InterPro" id="IPR036259">
    <property type="entry name" value="MFS_trans_sf"/>
</dbReference>
<dbReference type="AlphaFoldDB" id="A0AAW1CRK4"/>
<feature type="transmembrane region" description="Helical" evidence="7">
    <location>
        <begin position="235"/>
        <end position="258"/>
    </location>
</feature>
<dbReference type="Pfam" id="PF00083">
    <property type="entry name" value="Sugar_tr"/>
    <property type="match status" value="1"/>
</dbReference>
<name>A0AAW1CRK4_9HEMI</name>
<evidence type="ECO:0000256" key="2">
    <source>
        <dbReference type="ARBA" id="ARBA00022448"/>
    </source>
</evidence>
<organism evidence="9 10">
    <name type="scientific">Rhynocoris fuscipes</name>
    <dbReference type="NCBI Taxonomy" id="488301"/>
    <lineage>
        <taxon>Eukaryota</taxon>
        <taxon>Metazoa</taxon>
        <taxon>Ecdysozoa</taxon>
        <taxon>Arthropoda</taxon>
        <taxon>Hexapoda</taxon>
        <taxon>Insecta</taxon>
        <taxon>Pterygota</taxon>
        <taxon>Neoptera</taxon>
        <taxon>Paraneoptera</taxon>
        <taxon>Hemiptera</taxon>
        <taxon>Heteroptera</taxon>
        <taxon>Panheteroptera</taxon>
        <taxon>Cimicomorpha</taxon>
        <taxon>Reduviidae</taxon>
        <taxon>Harpactorinae</taxon>
        <taxon>Harpactorini</taxon>
        <taxon>Rhynocoris</taxon>
    </lineage>
</organism>
<feature type="transmembrane region" description="Helical" evidence="7">
    <location>
        <begin position="198"/>
        <end position="223"/>
    </location>
</feature>
<feature type="coiled-coil region" evidence="6">
    <location>
        <begin position="63"/>
        <end position="97"/>
    </location>
</feature>
<protein>
    <recommendedName>
        <fullName evidence="8">Major facilitator superfamily (MFS) profile domain-containing protein</fullName>
    </recommendedName>
</protein>
<dbReference type="PANTHER" id="PTHR23503:SF8">
    <property type="entry name" value="FACILITATED GLUCOSE TRANSPORTER PROTEIN 1"/>
    <property type="match status" value="1"/>
</dbReference>
<dbReference type="InterPro" id="IPR045263">
    <property type="entry name" value="GLUT"/>
</dbReference>
<feature type="transmembrane region" description="Helical" evidence="7">
    <location>
        <begin position="142"/>
        <end position="162"/>
    </location>
</feature>
<comment type="caution">
    <text evidence="9">The sequence shown here is derived from an EMBL/GenBank/DDBJ whole genome shotgun (WGS) entry which is preliminary data.</text>
</comment>
<keyword evidence="2" id="KW-0813">Transport</keyword>
<evidence type="ECO:0000256" key="4">
    <source>
        <dbReference type="ARBA" id="ARBA00022989"/>
    </source>
</evidence>
<reference evidence="9 10" key="1">
    <citation type="submission" date="2022-12" db="EMBL/GenBank/DDBJ databases">
        <title>Chromosome-level genome assembly of true bugs.</title>
        <authorList>
            <person name="Ma L."/>
            <person name="Li H."/>
        </authorList>
    </citation>
    <scope>NUCLEOTIDE SEQUENCE [LARGE SCALE GENOMIC DNA]</scope>
    <source>
        <strain evidence="9">Lab_2022b</strain>
    </source>
</reference>
<evidence type="ECO:0000259" key="8">
    <source>
        <dbReference type="PROSITE" id="PS50850"/>
    </source>
</evidence>
<evidence type="ECO:0000313" key="10">
    <source>
        <dbReference type="Proteomes" id="UP001461498"/>
    </source>
</evidence>
<proteinExistence type="predicted"/>
<dbReference type="Proteomes" id="UP001461498">
    <property type="component" value="Unassembled WGS sequence"/>
</dbReference>
<dbReference type="PROSITE" id="PS50850">
    <property type="entry name" value="MFS"/>
    <property type="match status" value="1"/>
</dbReference>
<gene>
    <name evidence="9" type="ORF">O3M35_002169</name>
</gene>
<dbReference type="InterPro" id="IPR003663">
    <property type="entry name" value="Sugar/inositol_transpt"/>
</dbReference>
<evidence type="ECO:0000256" key="7">
    <source>
        <dbReference type="SAM" id="Phobius"/>
    </source>
</evidence>
<dbReference type="PRINTS" id="PR00171">
    <property type="entry name" value="SUGRTRNSPORT"/>
</dbReference>
<sequence length="301" mass="33630">MISQILGLNSILGTEDKWPHLFFITFIPALLQLVMLPLCPESPKQVLKVTHNELKAKQVLVWLRGSLDVHAELEEMKDELEAERSEAKASLRELLTNRSLRIPLIISCMLMIAQQLSGINIVTYYSTKIFHQAQLSNDAAQYATLAVGIMNVLATLVSLALVEKSGRKTLLIIGFGGMFFSTVLLTFCLANVEMIFVTYLSIGAVLLFVIFFSMGPGSIPWFITTELFNHNARPTATSVAVSINWASNFLVGIGFLPLAALWDYYVFLLFAAIQAVFVIFIYKKVPETRNKTTEEISALFR</sequence>
<dbReference type="GO" id="GO:0016020">
    <property type="term" value="C:membrane"/>
    <property type="evidence" value="ECO:0007669"/>
    <property type="project" value="UniProtKB-SubCell"/>
</dbReference>
<feature type="transmembrane region" description="Helical" evidence="7">
    <location>
        <begin position="102"/>
        <end position="122"/>
    </location>
</feature>
<comment type="subcellular location">
    <subcellularLocation>
        <location evidence="1">Membrane</location>
        <topology evidence="1">Multi-pass membrane protein</topology>
    </subcellularLocation>
</comment>
<accession>A0AAW1CRK4</accession>
<dbReference type="PANTHER" id="PTHR23503">
    <property type="entry name" value="SOLUTE CARRIER FAMILY 2"/>
    <property type="match status" value="1"/>
</dbReference>
<keyword evidence="3 7" id="KW-0812">Transmembrane</keyword>
<evidence type="ECO:0000256" key="1">
    <source>
        <dbReference type="ARBA" id="ARBA00004141"/>
    </source>
</evidence>